<dbReference type="GO" id="GO:0046872">
    <property type="term" value="F:metal ion binding"/>
    <property type="evidence" value="ECO:0007669"/>
    <property type="project" value="UniProtKB-KW"/>
</dbReference>
<reference evidence="14" key="1">
    <citation type="submission" date="2020-04" db="EMBL/GenBank/DDBJ databases">
        <authorList>
            <person name="Neveu A P."/>
        </authorList>
    </citation>
    <scope>NUCLEOTIDE SEQUENCE</scope>
    <source>
        <tissue evidence="14">Whole embryo</tissue>
    </source>
</reference>
<evidence type="ECO:0000313" key="14">
    <source>
        <dbReference type="EMBL" id="CAB3265332.1"/>
    </source>
</evidence>
<dbReference type="CDD" id="cd09409">
    <property type="entry name" value="LIM3_Paxillin"/>
    <property type="match status" value="1"/>
</dbReference>
<dbReference type="PANTHER" id="PTHR24216:SF8">
    <property type="entry name" value="PAXILLIN, ISOFORM F"/>
    <property type="match status" value="1"/>
</dbReference>
<feature type="compositionally biased region" description="Polar residues" evidence="12">
    <location>
        <begin position="16"/>
        <end position="27"/>
    </location>
</feature>
<protein>
    <submittedName>
        <fullName evidence="14">Paxillin</fullName>
    </submittedName>
</protein>
<dbReference type="GO" id="GO:0005925">
    <property type="term" value="C:focal adhesion"/>
    <property type="evidence" value="ECO:0007669"/>
    <property type="project" value="UniProtKB-SubCell"/>
</dbReference>
<dbReference type="InterPro" id="IPR047075">
    <property type="entry name" value="Paxillin_TGFB1I1_LIM_dom1"/>
</dbReference>
<feature type="domain" description="LIM zinc-binding" evidence="13">
    <location>
        <begin position="223"/>
        <end position="282"/>
    </location>
</feature>
<dbReference type="CDD" id="cd09337">
    <property type="entry name" value="LIM2_Paxillin_like"/>
    <property type="match status" value="1"/>
</dbReference>
<dbReference type="FunFam" id="2.10.110.10:FF:000012">
    <property type="entry name" value="Paxillin isoform 1"/>
    <property type="match status" value="1"/>
</dbReference>
<keyword evidence="5 11" id="KW-0479">Metal-binding</keyword>
<dbReference type="FunFam" id="2.10.110.10:FF:000009">
    <property type="entry name" value="Paxillin isoform 1"/>
    <property type="match status" value="1"/>
</dbReference>
<evidence type="ECO:0000256" key="7">
    <source>
        <dbReference type="ARBA" id="ARBA00022833"/>
    </source>
</evidence>
<dbReference type="FunFam" id="2.10.110.10:FF:000008">
    <property type="entry name" value="Paxillin isoform 1"/>
    <property type="match status" value="1"/>
</dbReference>
<evidence type="ECO:0000256" key="6">
    <source>
        <dbReference type="ARBA" id="ARBA00022737"/>
    </source>
</evidence>
<keyword evidence="9 11" id="KW-0440">LIM domain</keyword>
<dbReference type="CDD" id="cd09336">
    <property type="entry name" value="LIM1_Paxillin_like"/>
    <property type="match status" value="1"/>
</dbReference>
<keyword evidence="4" id="KW-0597">Phosphoprotein</keyword>
<evidence type="ECO:0000256" key="12">
    <source>
        <dbReference type="SAM" id="MobiDB-lite"/>
    </source>
</evidence>
<accession>A0A6F9DPF5</accession>
<evidence type="ECO:0000256" key="11">
    <source>
        <dbReference type="PROSITE-ProRule" id="PRU00125"/>
    </source>
</evidence>
<evidence type="ECO:0000256" key="10">
    <source>
        <dbReference type="ARBA" id="ARBA00023212"/>
    </source>
</evidence>
<feature type="compositionally biased region" description="Low complexity" evidence="12">
    <location>
        <begin position="115"/>
        <end position="124"/>
    </location>
</feature>
<proteinExistence type="evidence at transcript level"/>
<feature type="region of interest" description="Disordered" evidence="12">
    <location>
        <begin position="16"/>
        <end position="45"/>
    </location>
</feature>
<dbReference type="Gene3D" id="2.10.110.10">
    <property type="entry name" value="Cysteine Rich Protein"/>
    <property type="match status" value="4"/>
</dbReference>
<feature type="domain" description="LIM zinc-binding" evidence="13">
    <location>
        <begin position="283"/>
        <end position="340"/>
    </location>
</feature>
<evidence type="ECO:0000256" key="9">
    <source>
        <dbReference type="ARBA" id="ARBA00023038"/>
    </source>
</evidence>
<dbReference type="Pfam" id="PF00412">
    <property type="entry name" value="LIM"/>
    <property type="match status" value="4"/>
</dbReference>
<dbReference type="SUPFAM" id="SSF57716">
    <property type="entry name" value="Glucocorticoid receptor-like (DNA-binding domain)"/>
    <property type="match status" value="5"/>
</dbReference>
<feature type="domain" description="LIM zinc-binding" evidence="13">
    <location>
        <begin position="401"/>
        <end position="459"/>
    </location>
</feature>
<feature type="region of interest" description="Disordered" evidence="12">
    <location>
        <begin position="161"/>
        <end position="189"/>
    </location>
</feature>
<evidence type="ECO:0000256" key="8">
    <source>
        <dbReference type="ARBA" id="ARBA00022949"/>
    </source>
</evidence>
<dbReference type="PROSITE" id="PS50023">
    <property type="entry name" value="LIM_DOMAIN_2"/>
    <property type="match status" value="4"/>
</dbReference>
<dbReference type="EMBL" id="LR789470">
    <property type="protein sequence ID" value="CAB3265332.1"/>
    <property type="molecule type" value="mRNA"/>
</dbReference>
<feature type="compositionally biased region" description="Basic and acidic residues" evidence="12">
    <location>
        <begin position="161"/>
        <end position="180"/>
    </location>
</feature>
<feature type="region of interest" description="Disordered" evidence="12">
    <location>
        <begin position="72"/>
        <end position="102"/>
    </location>
</feature>
<evidence type="ECO:0000256" key="5">
    <source>
        <dbReference type="ARBA" id="ARBA00022723"/>
    </source>
</evidence>
<sequence length="463" mass="50958">MDDLDALLQDLQATIPAQTTYGPNKNANHSDEFISDKISPNNSKTAAMSALEGNLSELDSLLEDLYSTDDAIGKKAPVQTQPPQFPSEPVMKPLTPPPKKKTVDIDHILGELESDSSSQMSNSHSPKKPNDSPTASASSAAQQLDDLMASLVDFKVPLRDSDSIASDKSDPPYAKPDKSRSHAIPVVQDAPVVQQANSNDLDEMLKDMNTDLVKQGIVPASKGSCGACGKPVMGEVTTALGKVWHPEHFVCVVCDAEIGTKTFFEREGKPYCEKDYHNLFSPNCAHCNRPVLGQCVTALNKTWHPEHFFCAMCSNFFGDDGFHEFEGKPYCRADYYNMFAPKCGGCLKPILSNYISALNAQWHPECFVCRECLAPFTNGSFFETDGQPYCEVHYHLLRGSLCSGCQKPITGRCITAMGKKFHPEHFVCAFCLKQLNKGTFKEQNEKPYCHQCFAKLFAAPNMG</sequence>
<dbReference type="CDD" id="cd09411">
    <property type="entry name" value="LIM4_Paxillin"/>
    <property type="match status" value="1"/>
</dbReference>
<keyword evidence="10" id="KW-0206">Cytoskeleton</keyword>
<keyword evidence="7 11" id="KW-0862">Zinc</keyword>
<evidence type="ECO:0000256" key="2">
    <source>
        <dbReference type="ARBA" id="ARBA00004246"/>
    </source>
</evidence>
<comment type="subcellular location">
    <subcellularLocation>
        <location evidence="2">Cell junction</location>
        <location evidence="2">Focal adhesion</location>
    </subcellularLocation>
    <subcellularLocation>
        <location evidence="1">Cytoplasm</location>
        <location evidence="1">Cytoskeleton</location>
    </subcellularLocation>
</comment>
<dbReference type="AlphaFoldDB" id="A0A6F9DPF5"/>
<organism evidence="14">
    <name type="scientific">Phallusia mammillata</name>
    <dbReference type="NCBI Taxonomy" id="59560"/>
    <lineage>
        <taxon>Eukaryota</taxon>
        <taxon>Metazoa</taxon>
        <taxon>Chordata</taxon>
        <taxon>Tunicata</taxon>
        <taxon>Ascidiacea</taxon>
        <taxon>Phlebobranchia</taxon>
        <taxon>Ascidiidae</taxon>
        <taxon>Phallusia</taxon>
    </lineage>
</organism>
<dbReference type="SMART" id="SM00132">
    <property type="entry name" value="LIM"/>
    <property type="match status" value="4"/>
</dbReference>
<evidence type="ECO:0000259" key="13">
    <source>
        <dbReference type="PROSITE" id="PS50023"/>
    </source>
</evidence>
<keyword evidence="8" id="KW-0965">Cell junction</keyword>
<dbReference type="InterPro" id="IPR001904">
    <property type="entry name" value="Paxillin_Lim_dom4"/>
</dbReference>
<dbReference type="GO" id="GO:0005856">
    <property type="term" value="C:cytoskeleton"/>
    <property type="evidence" value="ECO:0007669"/>
    <property type="project" value="UniProtKB-SubCell"/>
</dbReference>
<evidence type="ECO:0000256" key="4">
    <source>
        <dbReference type="ARBA" id="ARBA00022553"/>
    </source>
</evidence>
<keyword evidence="6" id="KW-0677">Repeat</keyword>
<dbReference type="InterPro" id="IPR001781">
    <property type="entry name" value="Znf_LIM"/>
</dbReference>
<dbReference type="PROSITE" id="PS00478">
    <property type="entry name" value="LIM_DOMAIN_1"/>
    <property type="match status" value="3"/>
</dbReference>
<evidence type="ECO:0000256" key="3">
    <source>
        <dbReference type="ARBA" id="ARBA00022490"/>
    </source>
</evidence>
<dbReference type="FunFam" id="2.10.110.10:FF:000018">
    <property type="entry name" value="Paxillin isoform 1"/>
    <property type="match status" value="1"/>
</dbReference>
<gene>
    <name evidence="14" type="primary">Pxn</name>
</gene>
<dbReference type="PANTHER" id="PTHR24216">
    <property type="entry name" value="PAXILLIN-RELATED"/>
    <property type="match status" value="1"/>
</dbReference>
<name>A0A6F9DPF5_9ASCI</name>
<evidence type="ECO:0000256" key="1">
    <source>
        <dbReference type="ARBA" id="ARBA00004245"/>
    </source>
</evidence>
<keyword evidence="3" id="KW-0963">Cytoplasm</keyword>
<feature type="domain" description="LIM zinc-binding" evidence="13">
    <location>
        <begin position="341"/>
        <end position="400"/>
    </location>
</feature>
<feature type="region of interest" description="Disordered" evidence="12">
    <location>
        <begin position="114"/>
        <end position="140"/>
    </location>
</feature>